<evidence type="ECO:0000313" key="2">
    <source>
        <dbReference type="Proteomes" id="UP000003692"/>
    </source>
</evidence>
<accession>D4F3N5</accession>
<protein>
    <submittedName>
        <fullName evidence="1">Uncharacterized protein</fullName>
    </submittedName>
</protein>
<comment type="caution">
    <text evidence="1">The sequence shown here is derived from an EMBL/GenBank/DDBJ whole genome shotgun (WGS) entry which is preliminary data.</text>
</comment>
<dbReference type="AlphaFoldDB" id="D4F3N5"/>
<dbReference type="HOGENOM" id="CLU_3199156_0_0_6"/>
<sequence length="45" mass="4790">MLTLNQPEQGSQLSAILEIAGVADSRNQCGGGDWVNTWDLADTLT</sequence>
<dbReference type="Proteomes" id="UP000003692">
    <property type="component" value="Unassembled WGS sequence"/>
</dbReference>
<dbReference type="EMBL" id="ADGK01000070">
    <property type="protein sequence ID" value="EFE23591.1"/>
    <property type="molecule type" value="Genomic_DNA"/>
</dbReference>
<proteinExistence type="predicted"/>
<evidence type="ECO:0000313" key="1">
    <source>
        <dbReference type="EMBL" id="EFE23591.1"/>
    </source>
</evidence>
<gene>
    <name evidence="1" type="ORF">EDWATA_01348</name>
</gene>
<reference evidence="1 2" key="1">
    <citation type="submission" date="2010-02" db="EMBL/GenBank/DDBJ databases">
        <authorList>
            <person name="Weinstock G."/>
            <person name="Sodergren E."/>
            <person name="Clifton S."/>
            <person name="Fulton L."/>
            <person name="Fulton B."/>
            <person name="Courtney L."/>
            <person name="Fronick C."/>
            <person name="Harrison M."/>
            <person name="Strong C."/>
            <person name="Farmer C."/>
            <person name="Delahaunty K."/>
            <person name="Markovic C."/>
            <person name="Hall O."/>
            <person name="Minx P."/>
            <person name="Tomlinson C."/>
            <person name="Mitreva M."/>
            <person name="Nelson J."/>
            <person name="Hou S."/>
            <person name="Wollam A."/>
            <person name="Pepin K.H."/>
            <person name="Johnson M."/>
            <person name="Bhonagiri V."/>
            <person name="Zhang X."/>
            <person name="Suruliraj S."/>
            <person name="Warren W."/>
            <person name="Chinwalla A."/>
            <person name="Mardis E.R."/>
            <person name="Wilson R.K."/>
        </authorList>
    </citation>
    <scope>NUCLEOTIDE SEQUENCE [LARGE SCALE GENOMIC DNA]</scope>
    <source>
        <strain evidence="1 2">ATCC 23685</strain>
    </source>
</reference>
<organism evidence="1 2">
    <name type="scientific">Edwardsiella tarda ATCC 23685</name>
    <dbReference type="NCBI Taxonomy" id="500638"/>
    <lineage>
        <taxon>Bacteria</taxon>
        <taxon>Pseudomonadati</taxon>
        <taxon>Pseudomonadota</taxon>
        <taxon>Gammaproteobacteria</taxon>
        <taxon>Enterobacterales</taxon>
        <taxon>Hafniaceae</taxon>
        <taxon>Edwardsiella</taxon>
    </lineage>
</organism>
<name>D4F3N5_EDWTA</name>